<feature type="region of interest" description="Disordered" evidence="1">
    <location>
        <begin position="1"/>
        <end position="23"/>
    </location>
</feature>
<reference evidence="2" key="1">
    <citation type="journal article" date="2014" name="Int. J. Syst. Evol. Microbiol.">
        <title>Complete genome sequence of Corynebacterium casei LMG S-19264T (=DSM 44701T), isolated from a smear-ripened cheese.</title>
        <authorList>
            <consortium name="US DOE Joint Genome Institute (JGI-PGF)"/>
            <person name="Walter F."/>
            <person name="Albersmeier A."/>
            <person name="Kalinowski J."/>
            <person name="Ruckert C."/>
        </authorList>
    </citation>
    <scope>NUCLEOTIDE SEQUENCE</scope>
    <source>
        <strain evidence="2">VKM B-2347</strain>
    </source>
</reference>
<dbReference type="Proteomes" id="UP001143372">
    <property type="component" value="Unassembled WGS sequence"/>
</dbReference>
<reference evidence="2" key="2">
    <citation type="submission" date="2023-01" db="EMBL/GenBank/DDBJ databases">
        <authorList>
            <person name="Sun Q."/>
            <person name="Evtushenko L."/>
        </authorList>
    </citation>
    <scope>NUCLEOTIDE SEQUENCE</scope>
    <source>
        <strain evidence="2">VKM B-2347</strain>
    </source>
</reference>
<dbReference type="AlphaFoldDB" id="A0A9W6MX67"/>
<protein>
    <submittedName>
        <fullName evidence="2">Uncharacterized protein</fullName>
    </submittedName>
</protein>
<sequence>MHMRGRRGAMPPPDHGRRGGFVGSDGARIRHNFAVFQDRKATLLIRLPQDVPILRQRLDLAGETVGEAGVQ</sequence>
<proteinExistence type="predicted"/>
<evidence type="ECO:0000313" key="3">
    <source>
        <dbReference type="Proteomes" id="UP001143372"/>
    </source>
</evidence>
<name>A0A9W6MX67_9HYPH</name>
<evidence type="ECO:0000313" key="2">
    <source>
        <dbReference type="EMBL" id="GLK69552.1"/>
    </source>
</evidence>
<comment type="caution">
    <text evidence="2">The sequence shown here is derived from an EMBL/GenBank/DDBJ whole genome shotgun (WGS) entry which is preliminary data.</text>
</comment>
<gene>
    <name evidence="2" type="ORF">GCM10008179_31900</name>
</gene>
<accession>A0A9W6MX67</accession>
<dbReference type="EMBL" id="BSFI01000022">
    <property type="protein sequence ID" value="GLK69552.1"/>
    <property type="molecule type" value="Genomic_DNA"/>
</dbReference>
<keyword evidence="3" id="KW-1185">Reference proteome</keyword>
<evidence type="ECO:0000256" key="1">
    <source>
        <dbReference type="SAM" id="MobiDB-lite"/>
    </source>
</evidence>
<organism evidence="2 3">
    <name type="scientific">Hansschlegelia plantiphila</name>
    <dbReference type="NCBI Taxonomy" id="374655"/>
    <lineage>
        <taxon>Bacteria</taxon>
        <taxon>Pseudomonadati</taxon>
        <taxon>Pseudomonadota</taxon>
        <taxon>Alphaproteobacteria</taxon>
        <taxon>Hyphomicrobiales</taxon>
        <taxon>Methylopilaceae</taxon>
        <taxon>Hansschlegelia</taxon>
    </lineage>
</organism>